<dbReference type="AlphaFoldDB" id="A0A8X8YTH8"/>
<comment type="caution">
    <text evidence="1">The sequence shown here is derived from an EMBL/GenBank/DDBJ whole genome shotgun (WGS) entry which is preliminary data.</text>
</comment>
<name>A0A8X8YTH8_SALSN</name>
<dbReference type="InterPro" id="IPR004993">
    <property type="entry name" value="GH3"/>
</dbReference>
<dbReference type="PANTHER" id="PTHR31901">
    <property type="entry name" value="GH3 DOMAIN-CONTAINING PROTEIN"/>
    <property type="match status" value="1"/>
</dbReference>
<proteinExistence type="predicted"/>
<protein>
    <recommendedName>
        <fullName evidence="3">Auxin responsive GH3 protein family</fullName>
    </recommendedName>
</protein>
<evidence type="ECO:0000313" key="1">
    <source>
        <dbReference type="EMBL" id="KAG6436282.1"/>
    </source>
</evidence>
<reference evidence="1" key="1">
    <citation type="submission" date="2018-01" db="EMBL/GenBank/DDBJ databases">
        <authorList>
            <person name="Mao J.F."/>
        </authorList>
    </citation>
    <scope>NUCLEOTIDE SEQUENCE</scope>
    <source>
        <strain evidence="1">Huo1</strain>
        <tissue evidence="1">Leaf</tissue>
    </source>
</reference>
<keyword evidence="2" id="KW-1185">Reference proteome</keyword>
<evidence type="ECO:0008006" key="3">
    <source>
        <dbReference type="Google" id="ProtNLM"/>
    </source>
</evidence>
<gene>
    <name evidence="1" type="ORF">SASPL_101168</name>
</gene>
<accession>A0A8X8YTH8</accession>
<dbReference type="GO" id="GO:0005737">
    <property type="term" value="C:cytoplasm"/>
    <property type="evidence" value="ECO:0007669"/>
    <property type="project" value="TreeGrafter"/>
</dbReference>
<dbReference type="Pfam" id="PF03321">
    <property type="entry name" value="GH3"/>
    <property type="match status" value="1"/>
</dbReference>
<evidence type="ECO:0000313" key="2">
    <source>
        <dbReference type="Proteomes" id="UP000298416"/>
    </source>
</evidence>
<dbReference type="EMBL" id="PNBA02000001">
    <property type="protein sequence ID" value="KAG6436282.1"/>
    <property type="molecule type" value="Genomic_DNA"/>
</dbReference>
<reference evidence="1" key="2">
    <citation type="submission" date="2020-08" db="EMBL/GenBank/DDBJ databases">
        <title>Plant Genome Project.</title>
        <authorList>
            <person name="Zhang R.-G."/>
        </authorList>
    </citation>
    <scope>NUCLEOTIDE SEQUENCE</scope>
    <source>
        <strain evidence="1">Huo1</strain>
        <tissue evidence="1">Leaf</tissue>
    </source>
</reference>
<dbReference type="GO" id="GO:0016881">
    <property type="term" value="F:acid-amino acid ligase activity"/>
    <property type="evidence" value="ECO:0007669"/>
    <property type="project" value="TreeGrafter"/>
</dbReference>
<organism evidence="1">
    <name type="scientific">Salvia splendens</name>
    <name type="common">Scarlet sage</name>
    <dbReference type="NCBI Taxonomy" id="180675"/>
    <lineage>
        <taxon>Eukaryota</taxon>
        <taxon>Viridiplantae</taxon>
        <taxon>Streptophyta</taxon>
        <taxon>Embryophyta</taxon>
        <taxon>Tracheophyta</taxon>
        <taxon>Spermatophyta</taxon>
        <taxon>Magnoliopsida</taxon>
        <taxon>eudicotyledons</taxon>
        <taxon>Gunneridae</taxon>
        <taxon>Pentapetalae</taxon>
        <taxon>asterids</taxon>
        <taxon>lamiids</taxon>
        <taxon>Lamiales</taxon>
        <taxon>Lamiaceae</taxon>
        <taxon>Nepetoideae</taxon>
        <taxon>Mentheae</taxon>
        <taxon>Salviinae</taxon>
        <taxon>Salvia</taxon>
        <taxon>Salvia subgen. Calosphace</taxon>
        <taxon>core Calosphace</taxon>
    </lineage>
</organism>
<dbReference type="PANTHER" id="PTHR31901:SF96">
    <property type="entry name" value="INDOLE-3-ACETIC ACID-AMIDO SYNTHETASE GH3.1-RELATED"/>
    <property type="match status" value="1"/>
</dbReference>
<dbReference type="Proteomes" id="UP000298416">
    <property type="component" value="Unassembled WGS sequence"/>
</dbReference>
<sequence>MPTRHVKDLDEGKSLRFMFIKPDSRTQGGLVARSAITRYFKNDVKNRPDAMTTTSMYEAVYCEDIFQSMYTQMLCGLYDREQVLRVGALFALGLLRAIRFLQLNWQQLTHDIARPESGRSRDLRMHGLGATTRARAGRLAGAGMRQGFGPTPNLLTP</sequence>